<proteinExistence type="predicted"/>
<organism evidence="9 10">
    <name type="scientific">Penicillium salamii</name>
    <dbReference type="NCBI Taxonomy" id="1612424"/>
    <lineage>
        <taxon>Eukaryota</taxon>
        <taxon>Fungi</taxon>
        <taxon>Dikarya</taxon>
        <taxon>Ascomycota</taxon>
        <taxon>Pezizomycotina</taxon>
        <taxon>Eurotiomycetes</taxon>
        <taxon>Eurotiomycetidae</taxon>
        <taxon>Eurotiales</taxon>
        <taxon>Aspergillaceae</taxon>
        <taxon>Penicillium</taxon>
    </lineage>
</organism>
<sequence length="472" mass="53766">MIGCWISYPWPWSRTSYSTLLRTLLLSSYISKYIPQIGLESNTQVPLESPLVFMIFRRSQWIIPRHSIRRLCLRSISPHPTKRPSQPQYVCSIDAEPLHRYRIGGYHPVALGDTLKDGRYKVLHKIGWGGYSTVWATRDRKEGIYVAVKVSVAEDNRHMESRITRQLTSCDPPSSHTVHLLDAFKLNGPNGSHECVVYELLGPNVQDTIDTHFHGRLPGKLAKSIAKQSLIGLDHIHQHGIGHGDLHTRNLVFTLPDMNHVPEDKFIEMLGAPEIGLIHRKDGKGLDLEPGIPKYLVRSTSYQPRSWISTPSIKIIDFGESFTSTESPKTLHTPLSVRAPEVIFQDRIDYRVDLWSMGCMLFELFTGQPPFDSFLTTPNILVSQMRDMTSDDLPGRWHCMWNEMNAGANKTFEPGPNLQEWLEEVYFDGTLTPDLTAEDIVRLGQIIAKLLRFETSTRASARKVLDDPWFSE</sequence>
<dbReference type="GO" id="GO:0043484">
    <property type="term" value="P:regulation of RNA splicing"/>
    <property type="evidence" value="ECO:0007669"/>
    <property type="project" value="TreeGrafter"/>
</dbReference>
<dbReference type="InterPro" id="IPR051175">
    <property type="entry name" value="CLK_kinases"/>
</dbReference>
<reference evidence="9" key="1">
    <citation type="submission" date="2021-07" db="EMBL/GenBank/DDBJ databases">
        <authorList>
            <person name="Branca A.L. A."/>
        </authorList>
    </citation>
    <scope>NUCLEOTIDE SEQUENCE</scope>
</reference>
<dbReference type="PROSITE" id="PS00107">
    <property type="entry name" value="PROTEIN_KINASE_ATP"/>
    <property type="match status" value="1"/>
</dbReference>
<dbReference type="PANTHER" id="PTHR45646">
    <property type="entry name" value="SERINE/THREONINE-PROTEIN KINASE DOA-RELATED"/>
    <property type="match status" value="1"/>
</dbReference>
<accession>A0A9W4JFE6</accession>
<keyword evidence="4" id="KW-0418">Kinase</keyword>
<dbReference type="GO" id="GO:0005524">
    <property type="term" value="F:ATP binding"/>
    <property type="evidence" value="ECO:0007669"/>
    <property type="project" value="UniProtKB-UniRule"/>
</dbReference>
<dbReference type="GO" id="GO:0004674">
    <property type="term" value="F:protein serine/threonine kinase activity"/>
    <property type="evidence" value="ECO:0007669"/>
    <property type="project" value="UniProtKB-KW"/>
</dbReference>
<evidence type="ECO:0000256" key="3">
    <source>
        <dbReference type="ARBA" id="ARBA00022741"/>
    </source>
</evidence>
<evidence type="ECO:0000256" key="1">
    <source>
        <dbReference type="ARBA" id="ARBA00022527"/>
    </source>
</evidence>
<keyword evidence="3 6" id="KW-0547">Nucleotide-binding</keyword>
<dbReference type="SMART" id="SM00220">
    <property type="entry name" value="S_TKc"/>
    <property type="match status" value="1"/>
</dbReference>
<evidence type="ECO:0000256" key="4">
    <source>
        <dbReference type="ARBA" id="ARBA00022777"/>
    </source>
</evidence>
<keyword evidence="1" id="KW-0723">Serine/threonine-protein kinase</keyword>
<evidence type="ECO:0000313" key="10">
    <source>
        <dbReference type="Proteomes" id="UP001152649"/>
    </source>
</evidence>
<gene>
    <name evidence="9" type="ORF">PSALAMII_LOCUS7260</name>
</gene>
<dbReference type="AlphaFoldDB" id="A0A9W4JFE6"/>
<dbReference type="GO" id="GO:0005634">
    <property type="term" value="C:nucleus"/>
    <property type="evidence" value="ECO:0007669"/>
    <property type="project" value="TreeGrafter"/>
</dbReference>
<keyword evidence="10" id="KW-1185">Reference proteome</keyword>
<dbReference type="SUPFAM" id="SSF56112">
    <property type="entry name" value="Protein kinase-like (PK-like)"/>
    <property type="match status" value="1"/>
</dbReference>
<keyword evidence="7" id="KW-0732">Signal</keyword>
<evidence type="ECO:0000256" key="5">
    <source>
        <dbReference type="ARBA" id="ARBA00022840"/>
    </source>
</evidence>
<evidence type="ECO:0000256" key="6">
    <source>
        <dbReference type="PROSITE-ProRule" id="PRU10141"/>
    </source>
</evidence>
<feature type="signal peptide" evidence="7">
    <location>
        <begin position="1"/>
        <end position="15"/>
    </location>
</feature>
<dbReference type="PANTHER" id="PTHR45646:SF11">
    <property type="entry name" value="SERINE_THREONINE-PROTEIN KINASE DOA"/>
    <property type="match status" value="1"/>
</dbReference>
<dbReference type="Gene3D" id="3.30.200.20">
    <property type="entry name" value="Phosphorylase Kinase, domain 1"/>
    <property type="match status" value="1"/>
</dbReference>
<comment type="caution">
    <text evidence="9">The sequence shown here is derived from an EMBL/GenBank/DDBJ whole genome shotgun (WGS) entry which is preliminary data.</text>
</comment>
<keyword evidence="5 6" id="KW-0067">ATP-binding</keyword>
<keyword evidence="2" id="KW-0808">Transferase</keyword>
<evidence type="ECO:0000256" key="7">
    <source>
        <dbReference type="SAM" id="SignalP"/>
    </source>
</evidence>
<dbReference type="Proteomes" id="UP001152649">
    <property type="component" value="Unassembled WGS sequence"/>
</dbReference>
<protein>
    <recommendedName>
        <fullName evidence="8">Protein kinase domain-containing protein</fullName>
    </recommendedName>
</protein>
<dbReference type="InterPro" id="IPR011009">
    <property type="entry name" value="Kinase-like_dom_sf"/>
</dbReference>
<dbReference type="EMBL" id="CAJVPG010000333">
    <property type="protein sequence ID" value="CAG8395645.1"/>
    <property type="molecule type" value="Genomic_DNA"/>
</dbReference>
<name>A0A9W4JFE6_9EURO</name>
<feature type="binding site" evidence="6">
    <location>
        <position position="149"/>
    </location>
    <ligand>
        <name>ATP</name>
        <dbReference type="ChEBI" id="CHEBI:30616"/>
    </ligand>
</feature>
<dbReference type="Gene3D" id="1.10.510.10">
    <property type="entry name" value="Transferase(Phosphotransferase) domain 1"/>
    <property type="match status" value="1"/>
</dbReference>
<evidence type="ECO:0000313" key="9">
    <source>
        <dbReference type="EMBL" id="CAG8395645.1"/>
    </source>
</evidence>
<feature type="domain" description="Protein kinase" evidence="8">
    <location>
        <begin position="120"/>
        <end position="470"/>
    </location>
</feature>
<dbReference type="Pfam" id="PF00069">
    <property type="entry name" value="Pkinase"/>
    <property type="match status" value="2"/>
</dbReference>
<dbReference type="PROSITE" id="PS50011">
    <property type="entry name" value="PROTEIN_KINASE_DOM"/>
    <property type="match status" value="1"/>
</dbReference>
<feature type="chain" id="PRO_5041000489" description="Protein kinase domain-containing protein" evidence="7">
    <location>
        <begin position="16"/>
        <end position="472"/>
    </location>
</feature>
<evidence type="ECO:0000256" key="2">
    <source>
        <dbReference type="ARBA" id="ARBA00022679"/>
    </source>
</evidence>
<dbReference type="InterPro" id="IPR000719">
    <property type="entry name" value="Prot_kinase_dom"/>
</dbReference>
<evidence type="ECO:0000259" key="8">
    <source>
        <dbReference type="PROSITE" id="PS50011"/>
    </source>
</evidence>
<dbReference type="OrthoDB" id="448448at2759"/>
<dbReference type="InterPro" id="IPR017441">
    <property type="entry name" value="Protein_kinase_ATP_BS"/>
</dbReference>